<evidence type="ECO:0000313" key="2">
    <source>
        <dbReference type="EMBL" id="MDN5204783.1"/>
    </source>
</evidence>
<comment type="caution">
    <text evidence="2">The sequence shown here is derived from an EMBL/GenBank/DDBJ whole genome shotgun (WGS) entry which is preliminary data.</text>
</comment>
<evidence type="ECO:0000313" key="3">
    <source>
        <dbReference type="Proteomes" id="UP001172082"/>
    </source>
</evidence>
<dbReference type="InterPro" id="IPR028973">
    <property type="entry name" value="PhnB-like"/>
</dbReference>
<evidence type="ECO:0000259" key="1">
    <source>
        <dbReference type="Pfam" id="PF06983"/>
    </source>
</evidence>
<dbReference type="RefSeq" id="WP_346754807.1">
    <property type="nucleotide sequence ID" value="NZ_JAUJEA010000013.1"/>
</dbReference>
<protein>
    <submittedName>
        <fullName evidence="2">VOC family protein</fullName>
    </submittedName>
</protein>
<dbReference type="CDD" id="cd06588">
    <property type="entry name" value="PhnB_like"/>
    <property type="match status" value="1"/>
</dbReference>
<feature type="domain" description="PhnB-like" evidence="1">
    <location>
        <begin position="2"/>
        <end position="125"/>
    </location>
</feature>
<name>A0ABT8KYV4_9BACT</name>
<dbReference type="PANTHER" id="PTHR33990:SF1">
    <property type="entry name" value="PROTEIN YJDN"/>
    <property type="match status" value="1"/>
</dbReference>
<reference evidence="2" key="1">
    <citation type="submission" date="2023-06" db="EMBL/GenBank/DDBJ databases">
        <title>Genomic of Parafulvivirga corallium.</title>
        <authorList>
            <person name="Wang G."/>
        </authorList>
    </citation>
    <scope>NUCLEOTIDE SEQUENCE</scope>
    <source>
        <strain evidence="2">BMA10</strain>
    </source>
</reference>
<dbReference type="Pfam" id="PF06983">
    <property type="entry name" value="3-dmu-9_3-mt"/>
    <property type="match status" value="1"/>
</dbReference>
<accession>A0ABT8KYV4</accession>
<dbReference type="PANTHER" id="PTHR33990">
    <property type="entry name" value="PROTEIN YJDN-RELATED"/>
    <property type="match status" value="1"/>
</dbReference>
<dbReference type="EMBL" id="JAUJEA010000013">
    <property type="protein sequence ID" value="MDN5204783.1"/>
    <property type="molecule type" value="Genomic_DNA"/>
</dbReference>
<keyword evidence="3" id="KW-1185">Reference proteome</keyword>
<dbReference type="SUPFAM" id="SSF54593">
    <property type="entry name" value="Glyoxalase/Bleomycin resistance protein/Dihydroxybiphenyl dioxygenase"/>
    <property type="match status" value="1"/>
</dbReference>
<dbReference type="Proteomes" id="UP001172082">
    <property type="component" value="Unassembled WGS sequence"/>
</dbReference>
<organism evidence="2 3">
    <name type="scientific">Splendidivirga corallicola</name>
    <dbReference type="NCBI Taxonomy" id="3051826"/>
    <lineage>
        <taxon>Bacteria</taxon>
        <taxon>Pseudomonadati</taxon>
        <taxon>Bacteroidota</taxon>
        <taxon>Cytophagia</taxon>
        <taxon>Cytophagales</taxon>
        <taxon>Splendidivirgaceae</taxon>
        <taxon>Splendidivirga</taxon>
    </lineage>
</organism>
<dbReference type="Gene3D" id="3.10.180.10">
    <property type="entry name" value="2,3-Dihydroxybiphenyl 1,2-Dioxygenase, domain 1"/>
    <property type="match status" value="1"/>
</dbReference>
<gene>
    <name evidence="2" type="ORF">QQ008_25560</name>
</gene>
<sequence length="133" mass="15200">MKLNPYLAFKGNCEEAMNFYKENLQGTIESVQYFKDGDMDVPENMKDQVMHLEMHFGGNILMASDGFEGEIANSNITLAIAMEDVSEMEQVFHKMAEGGKITMPLENTFWGARFGMLTDKFGTKWMFNCELKK</sequence>
<dbReference type="InterPro" id="IPR029068">
    <property type="entry name" value="Glyas_Bleomycin-R_OHBP_Dase"/>
</dbReference>
<proteinExistence type="predicted"/>